<dbReference type="EMBL" id="JAHCVJ010000008">
    <property type="protein sequence ID" value="MBT0666023.1"/>
    <property type="molecule type" value="Genomic_DNA"/>
</dbReference>
<dbReference type="PANTHER" id="PTHR15822:SF4">
    <property type="entry name" value="TYROSYL-DNA PHOSPHODIESTERASE 2"/>
    <property type="match status" value="1"/>
</dbReference>
<evidence type="ECO:0000256" key="7">
    <source>
        <dbReference type="ARBA" id="ARBA00022842"/>
    </source>
</evidence>
<comment type="cofactor">
    <cofactor evidence="2">
        <name>Mg(2+)</name>
        <dbReference type="ChEBI" id="CHEBI:18420"/>
    </cofactor>
</comment>
<dbReference type="InterPro" id="IPR051547">
    <property type="entry name" value="TDP2-like"/>
</dbReference>
<dbReference type="GO" id="GO:0016787">
    <property type="term" value="F:hydrolase activity"/>
    <property type="evidence" value="ECO:0007669"/>
    <property type="project" value="UniProtKB-KW"/>
</dbReference>
<evidence type="ECO:0000256" key="1">
    <source>
        <dbReference type="ARBA" id="ARBA00001936"/>
    </source>
</evidence>
<keyword evidence="5" id="KW-0227">DNA damage</keyword>
<gene>
    <name evidence="10" type="ORF">KI809_17055</name>
</gene>
<feature type="domain" description="Endonuclease/exonuclease/phosphatase" evidence="9">
    <location>
        <begin position="58"/>
        <end position="305"/>
    </location>
</feature>
<dbReference type="Proteomes" id="UP000811899">
    <property type="component" value="Unassembled WGS sequence"/>
</dbReference>
<evidence type="ECO:0000256" key="3">
    <source>
        <dbReference type="ARBA" id="ARBA00022722"/>
    </source>
</evidence>
<sequence>MITIGTFNLNNLFSRFNFQGELPAEAGAGSNISYSFAPGSYRVRTYQGALVKGKELKDTQTVASRIKEMNLDILALQEVEDIDTLQQFNREHLGRMYPYQVLIEGNDTRFIDVALLSRLPVGPVTSWRHAVHPDEPSRPVFSRDLLEVEIWDQSRSRKLLRLFNTHLKSKFETASADGQADNDLRRTRQAEVIAQIVKKRMGDGTPFVICGDMNDSPGSPCLAPFVKNGGFRLVNAMANPNETHPPKKYTPPPPSKAWTHRYKETGKDAEYTLYDQIWLSYSLRTKHKESWIHRRNSLGGDGSDHDPAWVVLDL</sequence>
<dbReference type="GO" id="GO:0004519">
    <property type="term" value="F:endonuclease activity"/>
    <property type="evidence" value="ECO:0007669"/>
    <property type="project" value="UniProtKB-KW"/>
</dbReference>
<dbReference type="InterPro" id="IPR005135">
    <property type="entry name" value="Endo/exonuclease/phosphatase"/>
</dbReference>
<keyword evidence="6" id="KW-0378">Hydrolase</keyword>
<dbReference type="SUPFAM" id="SSF56219">
    <property type="entry name" value="DNase I-like"/>
    <property type="match status" value="1"/>
</dbReference>
<reference evidence="10 11" key="1">
    <citation type="submission" date="2021-05" db="EMBL/GenBank/DDBJ databases">
        <title>The draft genome of Geobacter pelophilus DSM 12255.</title>
        <authorList>
            <person name="Xu Z."/>
            <person name="Masuda Y."/>
            <person name="Itoh H."/>
            <person name="Senoo K."/>
        </authorList>
    </citation>
    <scope>NUCLEOTIDE SEQUENCE [LARGE SCALE GENOMIC DNA]</scope>
    <source>
        <strain evidence="10 11">DSM 12255</strain>
    </source>
</reference>
<evidence type="ECO:0000256" key="5">
    <source>
        <dbReference type="ARBA" id="ARBA00022763"/>
    </source>
</evidence>
<proteinExistence type="predicted"/>
<evidence type="ECO:0000313" key="11">
    <source>
        <dbReference type="Proteomes" id="UP000811899"/>
    </source>
</evidence>
<evidence type="ECO:0000256" key="6">
    <source>
        <dbReference type="ARBA" id="ARBA00022801"/>
    </source>
</evidence>
<keyword evidence="7" id="KW-0460">Magnesium</keyword>
<dbReference type="RefSeq" id="WP_214172794.1">
    <property type="nucleotide sequence ID" value="NZ_JAHCVJ010000008.1"/>
</dbReference>
<dbReference type="GO" id="GO:0046872">
    <property type="term" value="F:metal ion binding"/>
    <property type="evidence" value="ECO:0007669"/>
    <property type="project" value="UniProtKB-KW"/>
</dbReference>
<name>A0AAW4LAB3_9BACT</name>
<keyword evidence="10" id="KW-0255">Endonuclease</keyword>
<dbReference type="PANTHER" id="PTHR15822">
    <property type="entry name" value="TRAF AND TNF RECEPTOR-ASSOCIATED PROTEIN"/>
    <property type="match status" value="1"/>
</dbReference>
<keyword evidence="8" id="KW-0234">DNA repair</keyword>
<dbReference type="Pfam" id="PF03372">
    <property type="entry name" value="Exo_endo_phos"/>
    <property type="match status" value="1"/>
</dbReference>
<keyword evidence="3" id="KW-0540">Nuclease</keyword>
<evidence type="ECO:0000256" key="8">
    <source>
        <dbReference type="ARBA" id="ARBA00023204"/>
    </source>
</evidence>
<organism evidence="10 11">
    <name type="scientific">Geoanaerobacter pelophilus</name>
    <dbReference type="NCBI Taxonomy" id="60036"/>
    <lineage>
        <taxon>Bacteria</taxon>
        <taxon>Pseudomonadati</taxon>
        <taxon>Thermodesulfobacteriota</taxon>
        <taxon>Desulfuromonadia</taxon>
        <taxon>Geobacterales</taxon>
        <taxon>Geobacteraceae</taxon>
        <taxon>Geoanaerobacter</taxon>
    </lineage>
</organism>
<evidence type="ECO:0000256" key="4">
    <source>
        <dbReference type="ARBA" id="ARBA00022723"/>
    </source>
</evidence>
<dbReference type="Gene3D" id="3.60.10.10">
    <property type="entry name" value="Endonuclease/exonuclease/phosphatase"/>
    <property type="match status" value="1"/>
</dbReference>
<evidence type="ECO:0000256" key="2">
    <source>
        <dbReference type="ARBA" id="ARBA00001946"/>
    </source>
</evidence>
<accession>A0AAW4LAB3</accession>
<evidence type="ECO:0000313" key="10">
    <source>
        <dbReference type="EMBL" id="MBT0666023.1"/>
    </source>
</evidence>
<protein>
    <submittedName>
        <fullName evidence="10">Endonuclease/exonuclease/phosphatase family protein</fullName>
    </submittedName>
</protein>
<keyword evidence="11" id="KW-1185">Reference proteome</keyword>
<evidence type="ECO:0000259" key="9">
    <source>
        <dbReference type="Pfam" id="PF03372"/>
    </source>
</evidence>
<dbReference type="AlphaFoldDB" id="A0AAW4LAB3"/>
<comment type="cofactor">
    <cofactor evidence="1">
        <name>Mn(2+)</name>
        <dbReference type="ChEBI" id="CHEBI:29035"/>
    </cofactor>
</comment>
<dbReference type="InterPro" id="IPR036691">
    <property type="entry name" value="Endo/exonu/phosph_ase_sf"/>
</dbReference>
<dbReference type="GO" id="GO:0006281">
    <property type="term" value="P:DNA repair"/>
    <property type="evidence" value="ECO:0007669"/>
    <property type="project" value="UniProtKB-KW"/>
</dbReference>
<keyword evidence="4" id="KW-0479">Metal-binding</keyword>
<comment type="caution">
    <text evidence="10">The sequence shown here is derived from an EMBL/GenBank/DDBJ whole genome shotgun (WGS) entry which is preliminary data.</text>
</comment>